<evidence type="ECO:0000259" key="2">
    <source>
        <dbReference type="Pfam" id="PF00188"/>
    </source>
</evidence>
<dbReference type="CDD" id="cd05379">
    <property type="entry name" value="CAP_bacterial"/>
    <property type="match status" value="1"/>
</dbReference>
<dbReference type="Pfam" id="PF00188">
    <property type="entry name" value="CAP"/>
    <property type="match status" value="1"/>
</dbReference>
<accession>A0A443ISS6</accession>
<dbReference type="Proteomes" id="UP000285295">
    <property type="component" value="Unassembled WGS sequence"/>
</dbReference>
<accession>A0A443KEC3</accession>
<evidence type="ECO:0000313" key="6">
    <source>
        <dbReference type="Proteomes" id="UP000285710"/>
    </source>
</evidence>
<reference evidence="5 6" key="1">
    <citation type="submission" date="2019-01" db="EMBL/GenBank/DDBJ databases">
        <title>Sinorhodobacter populi sp. nov. isolated from the symptomatic bark tissue of Populus euramericana canker.</title>
        <authorList>
            <person name="Xu G."/>
        </authorList>
    </citation>
    <scope>NUCLEOTIDE SEQUENCE [LARGE SCALE GENOMIC DNA]</scope>
    <source>
        <strain evidence="3 6">2D-5</strain>
        <strain evidence="4 5">D19-10-3-21</strain>
    </source>
</reference>
<dbReference type="InterPro" id="IPR014044">
    <property type="entry name" value="CAP_dom"/>
</dbReference>
<evidence type="ECO:0000313" key="5">
    <source>
        <dbReference type="Proteomes" id="UP000285295"/>
    </source>
</evidence>
<dbReference type="EMBL" id="SAUW01000013">
    <property type="protein sequence ID" value="RWR09970.1"/>
    <property type="molecule type" value="Genomic_DNA"/>
</dbReference>
<sequence length="170" mass="18616">MSRVKALILFAVMGLAACQPSTPQLGPDGQPLPQLYRISNKDAAEIPGRVTEAINSLRAARGTAPLTLEPTLTQAAEVHSRDMARQNRAWHWGSDGSSPFDRASRAGFPGKVAGENISETYENETQTLSTWMADPETRDVILNPAATMMGFGWYQEPSGKIWWTLVTGHY</sequence>
<dbReference type="AlphaFoldDB" id="A0A443ISS6"/>
<dbReference type="OrthoDB" id="7846629at2"/>
<keyword evidence="6" id="KW-1185">Reference proteome</keyword>
<name>A0A443ISS6_9RHOB</name>
<reference evidence="5 6" key="2">
    <citation type="submission" date="2019-01" db="EMBL/GenBank/DDBJ databases">
        <authorList>
            <person name="Li Y."/>
        </authorList>
    </citation>
    <scope>NUCLEOTIDE SEQUENCE [LARGE SCALE GENOMIC DNA]</scope>
    <source>
        <strain evidence="3 6">2D-5</strain>
        <strain evidence="4 5">D19-10-3-21</strain>
    </source>
</reference>
<feature type="chain" id="PRO_5033823433" evidence="1">
    <location>
        <begin position="17"/>
        <end position="170"/>
    </location>
</feature>
<comment type="caution">
    <text evidence="3">The sequence shown here is derived from an EMBL/GenBank/DDBJ whole genome shotgun (WGS) entry which is preliminary data.</text>
</comment>
<dbReference type="PROSITE" id="PS51257">
    <property type="entry name" value="PROKAR_LIPOPROTEIN"/>
    <property type="match status" value="1"/>
</dbReference>
<evidence type="ECO:0000313" key="3">
    <source>
        <dbReference type="EMBL" id="RWR09970.1"/>
    </source>
</evidence>
<feature type="domain" description="SCP" evidence="2">
    <location>
        <begin position="52"/>
        <end position="165"/>
    </location>
</feature>
<keyword evidence="1" id="KW-0732">Signal</keyword>
<dbReference type="Proteomes" id="UP000285710">
    <property type="component" value="Unassembled WGS sequence"/>
</dbReference>
<dbReference type="InterPro" id="IPR035940">
    <property type="entry name" value="CAP_sf"/>
</dbReference>
<evidence type="ECO:0000313" key="4">
    <source>
        <dbReference type="EMBL" id="RWR31219.1"/>
    </source>
</evidence>
<dbReference type="RefSeq" id="WP_128180232.1">
    <property type="nucleotide sequence ID" value="NZ_SAUV01000001.1"/>
</dbReference>
<gene>
    <name evidence="4" type="ORF">D2T31_05880</name>
    <name evidence="3" type="ORF">D2T33_13320</name>
</gene>
<feature type="signal peptide" evidence="1">
    <location>
        <begin position="1"/>
        <end position="16"/>
    </location>
</feature>
<dbReference type="EMBL" id="SAUX01000005">
    <property type="protein sequence ID" value="RWR31219.1"/>
    <property type="molecule type" value="Genomic_DNA"/>
</dbReference>
<protein>
    <submittedName>
        <fullName evidence="3">CAP domain-containing protein</fullName>
    </submittedName>
</protein>
<proteinExistence type="predicted"/>
<evidence type="ECO:0000256" key="1">
    <source>
        <dbReference type="SAM" id="SignalP"/>
    </source>
</evidence>
<dbReference type="SUPFAM" id="SSF55797">
    <property type="entry name" value="PR-1-like"/>
    <property type="match status" value="1"/>
</dbReference>
<organism evidence="3 6">
    <name type="scientific">Paenirhodobacter populi</name>
    <dbReference type="NCBI Taxonomy" id="2306993"/>
    <lineage>
        <taxon>Bacteria</taxon>
        <taxon>Pseudomonadati</taxon>
        <taxon>Pseudomonadota</taxon>
        <taxon>Alphaproteobacteria</taxon>
        <taxon>Rhodobacterales</taxon>
        <taxon>Rhodobacter group</taxon>
        <taxon>Paenirhodobacter</taxon>
    </lineage>
</organism>
<dbReference type="PANTHER" id="PTHR31157">
    <property type="entry name" value="SCP DOMAIN-CONTAINING PROTEIN"/>
    <property type="match status" value="1"/>
</dbReference>
<dbReference type="Gene3D" id="3.40.33.10">
    <property type="entry name" value="CAP"/>
    <property type="match status" value="1"/>
</dbReference>
<dbReference type="PANTHER" id="PTHR31157:SF1">
    <property type="entry name" value="SCP DOMAIN-CONTAINING PROTEIN"/>
    <property type="match status" value="1"/>
</dbReference>